<name>A0A221W6N1_9PSEU</name>
<keyword evidence="3 5" id="KW-0326">Glycosidase</keyword>
<dbReference type="Pfam" id="PF00232">
    <property type="entry name" value="Glyco_hydro_1"/>
    <property type="match status" value="1"/>
</dbReference>
<dbReference type="PANTHER" id="PTHR10353:SF209">
    <property type="entry name" value="GALACTOLIPID GALACTOSYLTRANSFERASE SFR2, CHLOROPLASTIC"/>
    <property type="match status" value="1"/>
</dbReference>
<keyword evidence="2 5" id="KW-0378">Hydrolase</keyword>
<dbReference type="Proteomes" id="UP000204221">
    <property type="component" value="Chromosome"/>
</dbReference>
<dbReference type="KEGG" id="ahg:AHOG_18020"/>
<protein>
    <submittedName>
        <fullName evidence="5">Beta-glucosidase A</fullName>
        <ecNumber evidence="5">3.2.1.21</ecNumber>
    </submittedName>
</protein>
<evidence type="ECO:0000256" key="3">
    <source>
        <dbReference type="ARBA" id="ARBA00023295"/>
    </source>
</evidence>
<comment type="similarity">
    <text evidence="1 4">Belongs to the glycosyl hydrolase 1 family.</text>
</comment>
<proteinExistence type="inferred from homology"/>
<organism evidence="5 6">
    <name type="scientific">Actinoalloteichus hoggarensis</name>
    <dbReference type="NCBI Taxonomy" id="1470176"/>
    <lineage>
        <taxon>Bacteria</taxon>
        <taxon>Bacillati</taxon>
        <taxon>Actinomycetota</taxon>
        <taxon>Actinomycetes</taxon>
        <taxon>Pseudonocardiales</taxon>
        <taxon>Pseudonocardiaceae</taxon>
        <taxon>Actinoalloteichus</taxon>
    </lineage>
</organism>
<dbReference type="AlphaFoldDB" id="A0A221W6N1"/>
<gene>
    <name evidence="5" type="primary">bglA2</name>
    <name evidence="5" type="ORF">AHOG_18020</name>
</gene>
<evidence type="ECO:0000256" key="1">
    <source>
        <dbReference type="ARBA" id="ARBA00010838"/>
    </source>
</evidence>
<dbReference type="OrthoDB" id="9765195at2"/>
<dbReference type="RefSeq" id="WP_093942428.1">
    <property type="nucleotide sequence ID" value="NZ_CP022521.1"/>
</dbReference>
<sequence>MSGTGTGFRERYESGLRSIRSLGLTRYRTSVSWARVVPEPGRVDRAEVDHLRGVLAAGREAGLQMRLTLLHSAIPRWFAAEGGFAAATAEARWRDWVRLVAAEFGDPVGGWMPIDNPGSYAQKAYLTGMSPPGERGLRQFTRVLEVMHRCDAQAAAMLKETTGLPVTSNQSLAPLWPADDSAAAEEATARFDALLWSWLPTADAFDQVGFSYYYGAPVAGDGSPRPWPAGRQPGPSGYVPWAEGLGIVVDRLHTTLPGRSWWWPRSGTAGVTTSRGASTCGLWTRSCAPRGNEA</sequence>
<evidence type="ECO:0000256" key="2">
    <source>
        <dbReference type="ARBA" id="ARBA00022801"/>
    </source>
</evidence>
<evidence type="ECO:0000313" key="5">
    <source>
        <dbReference type="EMBL" id="ASO21229.1"/>
    </source>
</evidence>
<dbReference type="Gene3D" id="3.20.20.80">
    <property type="entry name" value="Glycosidases"/>
    <property type="match status" value="1"/>
</dbReference>
<dbReference type="PANTHER" id="PTHR10353">
    <property type="entry name" value="GLYCOSYL HYDROLASE"/>
    <property type="match status" value="1"/>
</dbReference>
<dbReference type="GO" id="GO:0005975">
    <property type="term" value="P:carbohydrate metabolic process"/>
    <property type="evidence" value="ECO:0007669"/>
    <property type="project" value="InterPro"/>
</dbReference>
<accession>A0A221W6N1</accession>
<reference evidence="5 6" key="1">
    <citation type="submission" date="2017-07" db="EMBL/GenBank/DDBJ databases">
        <title>Complete genome sequence of Actinoalloteichus hoggarensis DSM 45943, type strain of Actinoalloteichus hoggarensis.</title>
        <authorList>
            <person name="Ruckert C."/>
            <person name="Nouioui I."/>
            <person name="Willmese J."/>
            <person name="van Wezel G."/>
            <person name="Klenk H.-P."/>
            <person name="Kalinowski J."/>
            <person name="Zotchev S.B."/>
        </authorList>
    </citation>
    <scope>NUCLEOTIDE SEQUENCE [LARGE SCALE GENOMIC DNA]</scope>
    <source>
        <strain evidence="5 6">DSM 45943</strain>
    </source>
</reference>
<dbReference type="GO" id="GO:0008422">
    <property type="term" value="F:beta-glucosidase activity"/>
    <property type="evidence" value="ECO:0007669"/>
    <property type="project" value="UniProtKB-EC"/>
</dbReference>
<keyword evidence="6" id="KW-1185">Reference proteome</keyword>
<dbReference type="InterPro" id="IPR001360">
    <property type="entry name" value="Glyco_hydro_1"/>
</dbReference>
<evidence type="ECO:0000313" key="6">
    <source>
        <dbReference type="Proteomes" id="UP000204221"/>
    </source>
</evidence>
<dbReference type="InterPro" id="IPR017853">
    <property type="entry name" value="GH"/>
</dbReference>
<evidence type="ECO:0000256" key="4">
    <source>
        <dbReference type="RuleBase" id="RU003690"/>
    </source>
</evidence>
<dbReference type="EC" id="3.2.1.21" evidence="5"/>
<dbReference type="SUPFAM" id="SSF51445">
    <property type="entry name" value="(Trans)glycosidases"/>
    <property type="match status" value="1"/>
</dbReference>
<dbReference type="EMBL" id="CP022521">
    <property type="protein sequence ID" value="ASO21229.1"/>
    <property type="molecule type" value="Genomic_DNA"/>
</dbReference>